<accession>A0A378I3V3</accession>
<dbReference type="Pfam" id="PF02810">
    <property type="entry name" value="SEC-C"/>
    <property type="match status" value="1"/>
</dbReference>
<evidence type="ECO:0000259" key="2">
    <source>
        <dbReference type="Pfam" id="PF17775"/>
    </source>
</evidence>
<evidence type="ECO:0000313" key="4">
    <source>
        <dbReference type="Proteomes" id="UP000254968"/>
    </source>
</evidence>
<organism evidence="3 4">
    <name type="scientific">Legionella beliardensis</name>
    <dbReference type="NCBI Taxonomy" id="91822"/>
    <lineage>
        <taxon>Bacteria</taxon>
        <taxon>Pseudomonadati</taxon>
        <taxon>Pseudomonadota</taxon>
        <taxon>Gammaproteobacteria</taxon>
        <taxon>Legionellales</taxon>
        <taxon>Legionellaceae</taxon>
        <taxon>Legionella</taxon>
    </lineage>
</organism>
<dbReference type="Gene3D" id="3.10.450.50">
    <property type="match status" value="1"/>
</dbReference>
<dbReference type="InterPro" id="IPR004027">
    <property type="entry name" value="SEC_C_motif"/>
</dbReference>
<dbReference type="Pfam" id="PF17775">
    <property type="entry name" value="YchJ_M-like"/>
    <property type="match status" value="1"/>
</dbReference>
<dbReference type="OrthoDB" id="21421at2"/>
<dbReference type="SUPFAM" id="SSF103642">
    <property type="entry name" value="Sec-C motif"/>
    <property type="match status" value="1"/>
</dbReference>
<name>A0A378I3V3_9GAMM</name>
<evidence type="ECO:0000256" key="1">
    <source>
        <dbReference type="SAM" id="MobiDB-lite"/>
    </source>
</evidence>
<dbReference type="Proteomes" id="UP000254968">
    <property type="component" value="Unassembled WGS sequence"/>
</dbReference>
<dbReference type="SUPFAM" id="SSF54427">
    <property type="entry name" value="NTF2-like"/>
    <property type="match status" value="1"/>
</dbReference>
<proteinExistence type="predicted"/>
<feature type="region of interest" description="Disordered" evidence="1">
    <location>
        <begin position="135"/>
        <end position="161"/>
    </location>
</feature>
<dbReference type="AlphaFoldDB" id="A0A378I3V3"/>
<evidence type="ECO:0000313" key="3">
    <source>
        <dbReference type="EMBL" id="STX29366.1"/>
    </source>
</evidence>
<dbReference type="RefSeq" id="WP_115303042.1">
    <property type="nucleotide sequence ID" value="NZ_CAAAHO010000002.1"/>
</dbReference>
<sequence length="161" mass="18832">MSLACPCGSQIPYLNCCGLYIEQSQDAPTPEKLMRSRYTAYTKSNIAYIKATMRGNPLVHFDEVEVKNWANESKWINLEIIDTYPEFQHQDCQFVEFIASFELNGLIKFLHEKSEFRKYQGKWFYTEALEPRQARKPTLSRNRPCPCGSSKKYKSCHGRRD</sequence>
<dbReference type="InterPro" id="IPR032710">
    <property type="entry name" value="NTF2-like_dom_sf"/>
</dbReference>
<reference evidence="3 4" key="1">
    <citation type="submission" date="2018-06" db="EMBL/GenBank/DDBJ databases">
        <authorList>
            <consortium name="Pathogen Informatics"/>
            <person name="Doyle S."/>
        </authorList>
    </citation>
    <scope>NUCLEOTIDE SEQUENCE [LARGE SCALE GENOMIC DNA]</scope>
    <source>
        <strain evidence="3 4">NCTC13315</strain>
    </source>
</reference>
<dbReference type="PANTHER" id="PTHR33747:SF1">
    <property type="entry name" value="ADENYLATE CYCLASE-ASSOCIATED CAP C-TERMINAL DOMAIN-CONTAINING PROTEIN"/>
    <property type="match status" value="1"/>
</dbReference>
<gene>
    <name evidence="3" type="primary">ychJ</name>
    <name evidence="3" type="ORF">NCTC13315_01909</name>
</gene>
<dbReference type="InterPro" id="IPR048469">
    <property type="entry name" value="YchJ-like_M"/>
</dbReference>
<feature type="compositionally biased region" description="Basic residues" evidence="1">
    <location>
        <begin position="151"/>
        <end position="161"/>
    </location>
</feature>
<dbReference type="EMBL" id="UGNV01000001">
    <property type="protein sequence ID" value="STX29366.1"/>
    <property type="molecule type" value="Genomic_DNA"/>
</dbReference>
<keyword evidence="4" id="KW-1185">Reference proteome</keyword>
<feature type="domain" description="YchJ-like middle NTF2-like" evidence="2">
    <location>
        <begin position="29"/>
        <end position="127"/>
    </location>
</feature>
<dbReference type="PANTHER" id="PTHR33747">
    <property type="entry name" value="UPF0225 PROTEIN SCO1677"/>
    <property type="match status" value="1"/>
</dbReference>
<protein>
    <submittedName>
        <fullName evidence="3">Putative SEC-C motif domain protein</fullName>
    </submittedName>
</protein>